<sequence>MRRTGAAPLIIAVVVGIGAGFLTDQILSSAGRATFTPTITLPILLILLGAVDIVLAVPIRRATRGLSKARVNPFRALRIAMLAKASSIVGAAVGGFAVGLLLFLSSRPVTPSVGSWGVIIATAACGGILLVAGLVAEHLCTIRKDGDDDEHPGAHDTEPPAHWH</sequence>
<keyword evidence="1" id="KW-0472">Membrane</keyword>
<evidence type="ECO:0000313" key="3">
    <source>
        <dbReference type="Proteomes" id="UP001323798"/>
    </source>
</evidence>
<name>A0ABZ0SQ49_9MICO</name>
<reference evidence="2 3" key="1">
    <citation type="submission" date="2023-11" db="EMBL/GenBank/DDBJ databases">
        <title>Genome sequence of Microbacterium rhizosphaerae KACC 19337.</title>
        <authorList>
            <person name="Choi H."/>
            <person name="Kim S."/>
            <person name="Kim Y."/>
            <person name="Kwon S.-W."/>
            <person name="Heo J."/>
        </authorList>
    </citation>
    <scope>NUCLEOTIDE SEQUENCE [LARGE SCALE GENOMIC DNA]</scope>
    <source>
        <strain evidence="2 3">KACC 19337</strain>
    </source>
</reference>
<keyword evidence="3" id="KW-1185">Reference proteome</keyword>
<dbReference type="InterPro" id="IPR021517">
    <property type="entry name" value="DUF3180"/>
</dbReference>
<evidence type="ECO:0000313" key="2">
    <source>
        <dbReference type="EMBL" id="WPR89777.1"/>
    </source>
</evidence>
<dbReference type="EMBL" id="CP139368">
    <property type="protein sequence ID" value="WPR89777.1"/>
    <property type="molecule type" value="Genomic_DNA"/>
</dbReference>
<keyword evidence="1" id="KW-1133">Transmembrane helix</keyword>
<dbReference type="Pfam" id="PF11377">
    <property type="entry name" value="DUF3180"/>
    <property type="match status" value="1"/>
</dbReference>
<accession>A0ABZ0SQ49</accession>
<feature type="transmembrane region" description="Helical" evidence="1">
    <location>
        <begin position="79"/>
        <end position="104"/>
    </location>
</feature>
<gene>
    <name evidence="2" type="ORF">SM116_00365</name>
</gene>
<evidence type="ECO:0000256" key="1">
    <source>
        <dbReference type="SAM" id="Phobius"/>
    </source>
</evidence>
<feature type="transmembrane region" description="Helical" evidence="1">
    <location>
        <begin position="7"/>
        <end position="27"/>
    </location>
</feature>
<proteinExistence type="predicted"/>
<protein>
    <submittedName>
        <fullName evidence="2">DUF3180 domain-containing protein</fullName>
    </submittedName>
</protein>
<organism evidence="2 3">
    <name type="scientific">Microbacterium rhizosphaerae</name>
    <dbReference type="NCBI Taxonomy" id="1678237"/>
    <lineage>
        <taxon>Bacteria</taxon>
        <taxon>Bacillati</taxon>
        <taxon>Actinomycetota</taxon>
        <taxon>Actinomycetes</taxon>
        <taxon>Micrococcales</taxon>
        <taxon>Microbacteriaceae</taxon>
        <taxon>Microbacterium</taxon>
    </lineage>
</organism>
<feature type="transmembrane region" description="Helical" evidence="1">
    <location>
        <begin position="39"/>
        <end position="59"/>
    </location>
</feature>
<keyword evidence="1" id="KW-0812">Transmembrane</keyword>
<dbReference type="RefSeq" id="WP_320942491.1">
    <property type="nucleotide sequence ID" value="NZ_BAABEU010000003.1"/>
</dbReference>
<feature type="transmembrane region" description="Helical" evidence="1">
    <location>
        <begin position="116"/>
        <end position="136"/>
    </location>
</feature>
<dbReference type="Proteomes" id="UP001323798">
    <property type="component" value="Chromosome"/>
</dbReference>